<protein>
    <submittedName>
        <fullName evidence="1">Uncharacterized protein</fullName>
    </submittedName>
</protein>
<gene>
    <name evidence="1" type="ORF">MA16_Dca020972</name>
</gene>
<reference evidence="1 2" key="2">
    <citation type="journal article" date="2017" name="Nature">
        <title>The Apostasia genome and the evolution of orchids.</title>
        <authorList>
            <person name="Zhang G.Q."/>
            <person name="Liu K.W."/>
            <person name="Li Z."/>
            <person name="Lohaus R."/>
            <person name="Hsiao Y.Y."/>
            <person name="Niu S.C."/>
            <person name="Wang J.Y."/>
            <person name="Lin Y.C."/>
            <person name="Xu Q."/>
            <person name="Chen L.J."/>
            <person name="Yoshida K."/>
            <person name="Fujiwara S."/>
            <person name="Wang Z.W."/>
            <person name="Zhang Y.Q."/>
            <person name="Mitsuda N."/>
            <person name="Wang M."/>
            <person name="Liu G.H."/>
            <person name="Pecoraro L."/>
            <person name="Huang H.X."/>
            <person name="Xiao X.J."/>
            <person name="Lin M."/>
            <person name="Wu X.Y."/>
            <person name="Wu W.L."/>
            <person name="Chen Y.Y."/>
            <person name="Chang S.B."/>
            <person name="Sakamoto S."/>
            <person name="Ohme-Takagi M."/>
            <person name="Yagi M."/>
            <person name="Zeng S.J."/>
            <person name="Shen C.Y."/>
            <person name="Yeh C.M."/>
            <person name="Luo Y.B."/>
            <person name="Tsai W.C."/>
            <person name="Van de Peer Y."/>
            <person name="Liu Z.J."/>
        </authorList>
    </citation>
    <scope>NUCLEOTIDE SEQUENCE [LARGE SCALE GENOMIC DNA]</scope>
    <source>
        <tissue evidence="1">The whole plant</tissue>
    </source>
</reference>
<dbReference type="Proteomes" id="UP000233837">
    <property type="component" value="Unassembled WGS sequence"/>
</dbReference>
<name>A0A2I0VFT0_9ASPA</name>
<sequence>MFSNSVKLCTEPFGRSAYQSNATPDRLLTNCLKSKASLPPALQQLALKYAMCCLGFSVPSKILKEGGTNPFGYGTASNSSG</sequence>
<accession>A0A2I0VFT0</accession>
<evidence type="ECO:0000313" key="2">
    <source>
        <dbReference type="Proteomes" id="UP000233837"/>
    </source>
</evidence>
<evidence type="ECO:0000313" key="1">
    <source>
        <dbReference type="EMBL" id="PKU62267.1"/>
    </source>
</evidence>
<organism evidence="1 2">
    <name type="scientific">Dendrobium catenatum</name>
    <dbReference type="NCBI Taxonomy" id="906689"/>
    <lineage>
        <taxon>Eukaryota</taxon>
        <taxon>Viridiplantae</taxon>
        <taxon>Streptophyta</taxon>
        <taxon>Embryophyta</taxon>
        <taxon>Tracheophyta</taxon>
        <taxon>Spermatophyta</taxon>
        <taxon>Magnoliopsida</taxon>
        <taxon>Liliopsida</taxon>
        <taxon>Asparagales</taxon>
        <taxon>Orchidaceae</taxon>
        <taxon>Epidendroideae</taxon>
        <taxon>Malaxideae</taxon>
        <taxon>Dendrobiinae</taxon>
        <taxon>Dendrobium</taxon>
    </lineage>
</organism>
<proteinExistence type="predicted"/>
<reference evidence="1 2" key="1">
    <citation type="journal article" date="2016" name="Sci. Rep.">
        <title>The Dendrobium catenatum Lindl. genome sequence provides insights into polysaccharide synthase, floral development and adaptive evolution.</title>
        <authorList>
            <person name="Zhang G.Q."/>
            <person name="Xu Q."/>
            <person name="Bian C."/>
            <person name="Tsai W.C."/>
            <person name="Yeh C.M."/>
            <person name="Liu K.W."/>
            <person name="Yoshida K."/>
            <person name="Zhang L.S."/>
            <person name="Chang S.B."/>
            <person name="Chen F."/>
            <person name="Shi Y."/>
            <person name="Su Y.Y."/>
            <person name="Zhang Y.Q."/>
            <person name="Chen L.J."/>
            <person name="Yin Y."/>
            <person name="Lin M."/>
            <person name="Huang H."/>
            <person name="Deng H."/>
            <person name="Wang Z.W."/>
            <person name="Zhu S.L."/>
            <person name="Zhao X."/>
            <person name="Deng C."/>
            <person name="Niu S.C."/>
            <person name="Huang J."/>
            <person name="Wang M."/>
            <person name="Liu G.H."/>
            <person name="Yang H.J."/>
            <person name="Xiao X.J."/>
            <person name="Hsiao Y.Y."/>
            <person name="Wu W.L."/>
            <person name="Chen Y.Y."/>
            <person name="Mitsuda N."/>
            <person name="Ohme-Takagi M."/>
            <person name="Luo Y.B."/>
            <person name="Van de Peer Y."/>
            <person name="Liu Z.J."/>
        </authorList>
    </citation>
    <scope>NUCLEOTIDE SEQUENCE [LARGE SCALE GENOMIC DNA]</scope>
    <source>
        <tissue evidence="1">The whole plant</tissue>
    </source>
</reference>
<dbReference type="AlphaFoldDB" id="A0A2I0VFT0"/>
<keyword evidence="2" id="KW-1185">Reference proteome</keyword>
<dbReference type="EMBL" id="KZ503683">
    <property type="protein sequence ID" value="PKU62267.1"/>
    <property type="molecule type" value="Genomic_DNA"/>
</dbReference>